<comment type="caution">
    <text evidence="1">The sequence shown here is derived from an EMBL/GenBank/DDBJ whole genome shotgun (WGS) entry which is preliminary data.</text>
</comment>
<evidence type="ECO:0000313" key="2">
    <source>
        <dbReference type="Proteomes" id="UP000886786"/>
    </source>
</evidence>
<dbReference type="Gene3D" id="3.40.50.150">
    <property type="entry name" value="Vaccinia Virus protein VP39"/>
    <property type="match status" value="1"/>
</dbReference>
<reference evidence="1" key="1">
    <citation type="submission" date="2020-10" db="EMBL/GenBank/DDBJ databases">
        <authorList>
            <person name="Gilroy R."/>
        </authorList>
    </citation>
    <scope>NUCLEOTIDE SEQUENCE</scope>
    <source>
        <strain evidence="1">CHK147-3167</strain>
    </source>
</reference>
<dbReference type="PANTHER" id="PTHR38451:SF1">
    <property type="entry name" value="TRNA (ADENINE(22)-N(1))-METHYLTRANSFERASE"/>
    <property type="match status" value="1"/>
</dbReference>
<dbReference type="AlphaFoldDB" id="A0A9D0ZRV1"/>
<organism evidence="1 2">
    <name type="scientific">Candidatus Coprosoma intestinipullorum</name>
    <dbReference type="NCBI Taxonomy" id="2840752"/>
    <lineage>
        <taxon>Bacteria</taxon>
        <taxon>Bacillati</taxon>
        <taxon>Bacillota</taxon>
        <taxon>Bacillota incertae sedis</taxon>
        <taxon>Candidatus Coprosoma</taxon>
    </lineage>
</organism>
<dbReference type="EMBL" id="DVFV01000123">
    <property type="protein sequence ID" value="HIQ91373.1"/>
    <property type="molecule type" value="Genomic_DNA"/>
</dbReference>
<dbReference type="GO" id="GO:0032259">
    <property type="term" value="P:methylation"/>
    <property type="evidence" value="ECO:0007669"/>
    <property type="project" value="UniProtKB-KW"/>
</dbReference>
<dbReference type="SUPFAM" id="SSF53335">
    <property type="entry name" value="S-adenosyl-L-methionine-dependent methyltransferases"/>
    <property type="match status" value="1"/>
</dbReference>
<protein>
    <submittedName>
        <fullName evidence="1">SAM-dependent methyltransferase</fullName>
    </submittedName>
</protein>
<keyword evidence="1" id="KW-0808">Transferase</keyword>
<reference evidence="1" key="2">
    <citation type="journal article" date="2021" name="PeerJ">
        <title>Extensive microbial diversity within the chicken gut microbiome revealed by metagenomics and culture.</title>
        <authorList>
            <person name="Gilroy R."/>
            <person name="Ravi A."/>
            <person name="Getino M."/>
            <person name="Pursley I."/>
            <person name="Horton D.L."/>
            <person name="Alikhan N.F."/>
            <person name="Baker D."/>
            <person name="Gharbi K."/>
            <person name="Hall N."/>
            <person name="Watson M."/>
            <person name="Adriaenssens E.M."/>
            <person name="Foster-Nyarko E."/>
            <person name="Jarju S."/>
            <person name="Secka A."/>
            <person name="Antonio M."/>
            <person name="Oren A."/>
            <person name="Chaudhuri R.R."/>
            <person name="La Ragione R."/>
            <person name="Hildebrand F."/>
            <person name="Pallen M.J."/>
        </authorList>
    </citation>
    <scope>NUCLEOTIDE SEQUENCE</scope>
    <source>
        <strain evidence="1">CHK147-3167</strain>
    </source>
</reference>
<sequence length="149" mass="16799">MKLSKRLKAISDLIPNDSKVIDVGADHALLDIHLNKYKNCSCLATDISPYCTEKAKENAIKYQANIETLTNDGLTGLKLKDEIIVISGMGTKNIIKILNFDIHNDLIISSHTNIEDLKEFLISKNYKIEKEISVNDKKDYTIIYAKSQD</sequence>
<accession>A0A9D0ZRV1</accession>
<dbReference type="Pfam" id="PF12847">
    <property type="entry name" value="Methyltransf_18"/>
    <property type="match status" value="1"/>
</dbReference>
<dbReference type="Proteomes" id="UP000886786">
    <property type="component" value="Unassembled WGS sequence"/>
</dbReference>
<dbReference type="CDD" id="cd02440">
    <property type="entry name" value="AdoMet_MTases"/>
    <property type="match status" value="1"/>
</dbReference>
<proteinExistence type="predicted"/>
<keyword evidence="1" id="KW-0489">Methyltransferase</keyword>
<gene>
    <name evidence="1" type="ORF">IAB27_07120</name>
</gene>
<dbReference type="GO" id="GO:0008168">
    <property type="term" value="F:methyltransferase activity"/>
    <property type="evidence" value="ECO:0007669"/>
    <property type="project" value="UniProtKB-KW"/>
</dbReference>
<dbReference type="PANTHER" id="PTHR38451">
    <property type="entry name" value="TRNA (ADENINE(22)-N(1))-METHYLTRANSFERASE"/>
    <property type="match status" value="1"/>
</dbReference>
<evidence type="ECO:0000313" key="1">
    <source>
        <dbReference type="EMBL" id="HIQ91373.1"/>
    </source>
</evidence>
<dbReference type="InterPro" id="IPR029063">
    <property type="entry name" value="SAM-dependent_MTases_sf"/>
</dbReference>
<name>A0A9D0ZRV1_9FIRM</name>